<dbReference type="PANTHER" id="PTHR21646">
    <property type="entry name" value="UBIQUITIN CARBOXYL-TERMINAL HYDROLASE"/>
    <property type="match status" value="1"/>
</dbReference>
<dbReference type="Proteomes" id="UP001516023">
    <property type="component" value="Unassembled WGS sequence"/>
</dbReference>
<protein>
    <recommendedName>
        <fullName evidence="3">ubiquitinyl hydrolase 1</fullName>
        <ecNumber evidence="3">3.4.19.12</ecNumber>
    </recommendedName>
</protein>
<evidence type="ECO:0000256" key="6">
    <source>
        <dbReference type="ARBA" id="ARBA00022801"/>
    </source>
</evidence>
<evidence type="ECO:0000259" key="9">
    <source>
        <dbReference type="PROSITE" id="PS50235"/>
    </source>
</evidence>
<feature type="region of interest" description="Disordered" evidence="8">
    <location>
        <begin position="232"/>
        <end position="252"/>
    </location>
</feature>
<evidence type="ECO:0000313" key="11">
    <source>
        <dbReference type="Proteomes" id="UP001516023"/>
    </source>
</evidence>
<dbReference type="InterPro" id="IPR016197">
    <property type="entry name" value="Chromo-like_dom_sf"/>
</dbReference>
<feature type="region of interest" description="Disordered" evidence="8">
    <location>
        <begin position="1"/>
        <end position="72"/>
    </location>
</feature>
<keyword evidence="11" id="KW-1185">Reference proteome</keyword>
<proteinExistence type="inferred from homology"/>
<keyword evidence="6" id="KW-0378">Hydrolase</keyword>
<evidence type="ECO:0000313" key="10">
    <source>
        <dbReference type="EMBL" id="KAL3791073.1"/>
    </source>
</evidence>
<organism evidence="10 11">
    <name type="scientific">Cyclotella cryptica</name>
    <dbReference type="NCBI Taxonomy" id="29204"/>
    <lineage>
        <taxon>Eukaryota</taxon>
        <taxon>Sar</taxon>
        <taxon>Stramenopiles</taxon>
        <taxon>Ochrophyta</taxon>
        <taxon>Bacillariophyta</taxon>
        <taxon>Coscinodiscophyceae</taxon>
        <taxon>Thalassiosirophycidae</taxon>
        <taxon>Stephanodiscales</taxon>
        <taxon>Stephanodiscaceae</taxon>
        <taxon>Cyclotella</taxon>
    </lineage>
</organism>
<dbReference type="CDD" id="cd20104">
    <property type="entry name" value="MBT_PHF20L1-like"/>
    <property type="match status" value="1"/>
</dbReference>
<dbReference type="InterPro" id="IPR028889">
    <property type="entry name" value="USP"/>
</dbReference>
<keyword evidence="5" id="KW-0833">Ubl conjugation pathway</keyword>
<comment type="catalytic activity">
    <reaction evidence="1">
        <text>Thiol-dependent hydrolysis of ester, thioester, amide, peptide and isopeptide bonds formed by the C-terminal Gly of ubiquitin (a 76-residue protein attached to proteins as an intracellular targeting signal).</text>
        <dbReference type="EC" id="3.4.19.12"/>
    </reaction>
</comment>
<dbReference type="InterPro" id="IPR050185">
    <property type="entry name" value="Ub_carboxyl-term_hydrolase"/>
</dbReference>
<dbReference type="EC" id="3.4.19.12" evidence="3"/>
<keyword evidence="4" id="KW-0645">Protease</keyword>
<dbReference type="InterPro" id="IPR038765">
    <property type="entry name" value="Papain-like_cys_pep_sf"/>
</dbReference>
<dbReference type="PROSITE" id="PS50235">
    <property type="entry name" value="USP_3"/>
    <property type="match status" value="1"/>
</dbReference>
<dbReference type="PROSITE" id="PS00973">
    <property type="entry name" value="USP_2"/>
    <property type="match status" value="1"/>
</dbReference>
<accession>A0ABD3PTB7</accession>
<dbReference type="InterPro" id="IPR018200">
    <property type="entry name" value="USP_CS"/>
</dbReference>
<evidence type="ECO:0000256" key="3">
    <source>
        <dbReference type="ARBA" id="ARBA00012759"/>
    </source>
</evidence>
<feature type="domain" description="USP" evidence="9">
    <location>
        <begin position="1048"/>
        <end position="1393"/>
    </location>
</feature>
<gene>
    <name evidence="10" type="ORF">HJC23_012058</name>
</gene>
<dbReference type="Gene3D" id="3.90.70.10">
    <property type="entry name" value="Cysteine proteinases"/>
    <property type="match status" value="1"/>
</dbReference>
<dbReference type="Pfam" id="PF00443">
    <property type="entry name" value="UCH"/>
    <property type="match status" value="1"/>
</dbReference>
<evidence type="ECO:0000256" key="5">
    <source>
        <dbReference type="ARBA" id="ARBA00022786"/>
    </source>
</evidence>
<evidence type="ECO:0000256" key="4">
    <source>
        <dbReference type="ARBA" id="ARBA00022670"/>
    </source>
</evidence>
<dbReference type="SUPFAM" id="SSF54001">
    <property type="entry name" value="Cysteine proteinases"/>
    <property type="match status" value="1"/>
</dbReference>
<feature type="compositionally biased region" description="Low complexity" evidence="8">
    <location>
        <begin position="232"/>
        <end position="243"/>
    </location>
</feature>
<dbReference type="PANTHER" id="PTHR21646:SF24">
    <property type="entry name" value="UBIQUITIN CARBOXYL-TERMINAL HYDROLASE"/>
    <property type="match status" value="1"/>
</dbReference>
<dbReference type="EMBL" id="JABMIG020000118">
    <property type="protein sequence ID" value="KAL3791073.1"/>
    <property type="molecule type" value="Genomic_DNA"/>
</dbReference>
<keyword evidence="7" id="KW-0788">Thiol protease</keyword>
<name>A0ABD3PTB7_9STRA</name>
<dbReference type="InterPro" id="IPR001394">
    <property type="entry name" value="Peptidase_C19_UCH"/>
</dbReference>
<dbReference type="SUPFAM" id="SSF54160">
    <property type="entry name" value="Chromo domain-like"/>
    <property type="match status" value="1"/>
</dbReference>
<evidence type="ECO:0000256" key="8">
    <source>
        <dbReference type="SAM" id="MobiDB-lite"/>
    </source>
</evidence>
<dbReference type="CDD" id="cd02674">
    <property type="entry name" value="Peptidase_C19R"/>
    <property type="match status" value="1"/>
</dbReference>
<evidence type="ECO:0000256" key="2">
    <source>
        <dbReference type="ARBA" id="ARBA00009085"/>
    </source>
</evidence>
<evidence type="ECO:0000256" key="1">
    <source>
        <dbReference type="ARBA" id="ARBA00000707"/>
    </source>
</evidence>
<dbReference type="PROSITE" id="PS00972">
    <property type="entry name" value="USP_1"/>
    <property type="match status" value="1"/>
</dbReference>
<comment type="similarity">
    <text evidence="2">Belongs to the peptidase C19 family.</text>
</comment>
<feature type="region of interest" description="Disordered" evidence="8">
    <location>
        <begin position="1408"/>
        <end position="1427"/>
    </location>
</feature>
<comment type="caution">
    <text evidence="10">The sequence shown here is derived from an EMBL/GenBank/DDBJ whole genome shotgun (WGS) entry which is preliminary data.</text>
</comment>
<evidence type="ECO:0000256" key="7">
    <source>
        <dbReference type="ARBA" id="ARBA00022807"/>
    </source>
</evidence>
<feature type="compositionally biased region" description="Basic residues" evidence="8">
    <location>
        <begin position="1"/>
        <end position="10"/>
    </location>
</feature>
<dbReference type="Gene3D" id="2.30.30.140">
    <property type="match status" value="1"/>
</dbReference>
<dbReference type="GO" id="GO:0006508">
    <property type="term" value="P:proteolysis"/>
    <property type="evidence" value="ECO:0007669"/>
    <property type="project" value="UniProtKB-KW"/>
</dbReference>
<sequence>MAARNRKSHSKTSSNSKKTHRQSPSTSSPSSSRPSPSSKVGHNRNHHHKHVDDASSGRHAQVQSSQSMPITHKPQATIDVIDNNVNMTSVSQSSSSLPQCQPRLPTDYSWDTQNMTSFLTLRSKMLSALFDTRNVRRLSSRNNNNGSHNDYVRSQSVSGVKATAAASPQNKVEYTRAQSVGFLLNQSQHALDSSGGEYGVSNQISDLLPKQEGYFAKTVWLLFDTPLPLVGKGSSNNKNNNNNIDDAPDMIQLRQPQKNETSYLIPRKYLRDWIHWARNSVVNNSIQRWLFQLNDGRNSQRGLGGQHTPEDSNKFLLDDDALRTLAALSIMADQYQLWDEREEGKNWTQWFHTMETSWKGWVEKHGRKQHPSMVLQTHDEKKNDEEGITAVSDSDVFHFLPLCPPGPVDCRILSSFGHPLQLRRNVSLMMKGVAATANASNDFEEHVVLSVDEETKDDSLIEFLSLDDNYEAKAKIHGQDEDTRPRIGICPVSSSFYEWIRSTLGVICEDDASVSFQPGSKSATQIGNCGGDSCELPALLYHEQSSNIFSFSGIKSSNDIDIPHPASTTCQSSYKETVSNSHCQAPLARPIEFPRRILSTTIPKSGMNDGNNSHNPLMNANKKMSSYSKLMKEAMTRRDEEGQNVIDESESKSCTVEVYPVEFRYVVVDPTLPSYTSPAMSKTDRGPSTSFAQGVALVSRVSRISDALNDLKRAVELHRSSACVRLWGKSPCAGTETMRGATIRGDGYDLIDETLLDASTEEEGSTVEAWLRLDEKSREPFVVEILVEIRSSPTSRWVREPFELQNRLQVGDFVDAQDTALKWYEAIVRELTPETVKVHYFGWGSRWDGELPRRKGMGTKNISPPMPLWTKTSRWRDRINIGVEVEVRQTASLLHRPKWYRATVIAIGRESDSPRELLGGAELEMIEDESGKQFPLKLLQRKRQVMVRVPQERNNCPTPAPVELKKDNGIPIVHPPYIRWVDLYGEEICEANTHISSQKQTDAPATVTYAMDSQRKQPVEVMKSFNNLHGAGFVRESLRGMPPAPGSVGLHNLGNSCYMNSILQCINHINPITQYFLKGDYIKDVNKNNPLGSGGRVATAYASFLNEIWTGEYSILAPRLLKQIVGLFAPQFNNNYQHDSQEFCQYLMDGLHEDLNRVKEKPYVEHVEAFGMKDDEAALESWKKHLQRHDSIFVDYTQGMHRSHLTCPSCGKESVKYDVFSSISLPLVPSKDRPYIPLKDCIDQFAAGEQLDEHNAWYCSRCKKHVCALKLITLWNTPDILVLHLKRFTFEKCPTHDGRLLKRKIEDKVDFPIDKLDLSSYVLGPKYADAPPIYKLFGVSEHTGSTANSGHYTATVRNSKDGNWYRYNDSHVGSTSGDAAVTGGAYLLFYQREKGSLRWAGMERQMMGGKDEDGFTEVQSRRKRGGK</sequence>
<dbReference type="GO" id="GO:0004843">
    <property type="term" value="F:cysteine-type deubiquitinase activity"/>
    <property type="evidence" value="ECO:0007669"/>
    <property type="project" value="UniProtKB-EC"/>
</dbReference>
<feature type="compositionally biased region" description="Low complexity" evidence="8">
    <location>
        <begin position="23"/>
        <end position="38"/>
    </location>
</feature>
<reference evidence="10 11" key="1">
    <citation type="journal article" date="2020" name="G3 (Bethesda)">
        <title>Improved Reference Genome for Cyclotella cryptica CCMP332, a Model for Cell Wall Morphogenesis, Salinity Adaptation, and Lipid Production in Diatoms (Bacillariophyta).</title>
        <authorList>
            <person name="Roberts W.R."/>
            <person name="Downey K.M."/>
            <person name="Ruck E.C."/>
            <person name="Traller J.C."/>
            <person name="Alverson A.J."/>
        </authorList>
    </citation>
    <scope>NUCLEOTIDE SEQUENCE [LARGE SCALE GENOMIC DNA]</scope>
    <source>
        <strain evidence="10 11">CCMP332</strain>
    </source>
</reference>